<evidence type="ECO:0000259" key="9">
    <source>
        <dbReference type="Pfam" id="PF08323"/>
    </source>
</evidence>
<comment type="pathway">
    <text evidence="7">Glycan biosynthesis; glycogen biosynthesis.</text>
</comment>
<dbReference type="Proteomes" id="UP000483018">
    <property type="component" value="Unassembled WGS sequence"/>
</dbReference>
<evidence type="ECO:0000256" key="3">
    <source>
        <dbReference type="ARBA" id="ARBA00010281"/>
    </source>
</evidence>
<proteinExistence type="inferred from homology"/>
<dbReference type="EC" id="2.4.1.21" evidence="7"/>
<dbReference type="InterPro" id="IPR013534">
    <property type="entry name" value="Starch_synth_cat_dom"/>
</dbReference>
<dbReference type="HAMAP" id="MF_00484">
    <property type="entry name" value="Glycogen_synth"/>
    <property type="match status" value="1"/>
</dbReference>
<name>A0A7C8LKX6_9FIRM</name>
<evidence type="ECO:0000256" key="2">
    <source>
        <dbReference type="ARBA" id="ARBA00002764"/>
    </source>
</evidence>
<evidence type="ECO:0000313" key="10">
    <source>
        <dbReference type="EMBL" id="KAE9636904.1"/>
    </source>
</evidence>
<dbReference type="InterPro" id="IPR001296">
    <property type="entry name" value="Glyco_trans_1"/>
</dbReference>
<sequence length="486" mass="55885">MQNSSLKILFVVSEMAPFAKTGGVGEFAGTLPFEIASQGWDVRIVLPKYKQISGDYTQCMEYICDYPVNLDWRKQTAIIRKVDFDNGTGNIPCYFIDNAYYFDRQQMYSNPDDAERFAFFCKAVLEMLPKINFVPDIIHCNDWETGPVCVLLRQQYKYIDFYKQIKTVFTIHNLQCQGNFPKDTLSLLNLGEEFYHPDSLEFYGNVNYMKAGIIYSDLITTVSPTYAKEIQTPEYGNGLDGIIRKRQADLFGIINGINYNVYNPQTDPYIYEKYDSNSLEKKYVNKIKFQQELGLEQNPEIPLIAMISYLTDEKGFDLIEESIEEIMQMNIQFVILGTGDPVYEDLICSIQQKYPSKMRAIIAYNMELAQKIFAASDIYLMPSKFEACGLNQMIALRYGSVPVVRATGGLADTVIPFDIQNCDGSGFIFKEHCRQSMLFTLKTAVELYKTYPAAWKQMVSKGMQLDFSWNASALQYIKLYYKLTEK</sequence>
<dbReference type="NCBIfam" id="TIGR02095">
    <property type="entry name" value="glgA"/>
    <property type="match status" value="1"/>
</dbReference>
<dbReference type="EMBL" id="WSLF01000001">
    <property type="protein sequence ID" value="KAE9636904.1"/>
    <property type="molecule type" value="Genomic_DNA"/>
</dbReference>
<dbReference type="NCBIfam" id="NF001898">
    <property type="entry name" value="PRK00654.1-1"/>
    <property type="match status" value="1"/>
</dbReference>
<keyword evidence="11" id="KW-1185">Reference proteome</keyword>
<dbReference type="PANTHER" id="PTHR45825">
    <property type="entry name" value="GRANULE-BOUND STARCH SYNTHASE 1, CHLOROPLASTIC/AMYLOPLASTIC"/>
    <property type="match status" value="1"/>
</dbReference>
<evidence type="ECO:0000313" key="11">
    <source>
        <dbReference type="Proteomes" id="UP000483018"/>
    </source>
</evidence>
<evidence type="ECO:0000256" key="4">
    <source>
        <dbReference type="ARBA" id="ARBA00022676"/>
    </source>
</evidence>
<keyword evidence="4 7" id="KW-0328">Glycosyltransferase</keyword>
<accession>A0A7C8LKX6</accession>
<dbReference type="AlphaFoldDB" id="A0A7C8LKX6"/>
<feature type="binding site" evidence="7">
    <location>
        <position position="20"/>
    </location>
    <ligand>
        <name>ADP-alpha-D-glucose</name>
        <dbReference type="ChEBI" id="CHEBI:57498"/>
    </ligand>
</feature>
<dbReference type="Pfam" id="PF08323">
    <property type="entry name" value="Glyco_transf_5"/>
    <property type="match status" value="1"/>
</dbReference>
<evidence type="ECO:0000256" key="1">
    <source>
        <dbReference type="ARBA" id="ARBA00001478"/>
    </source>
</evidence>
<comment type="function">
    <text evidence="2 7">Synthesizes alpha-1,4-glucan chains using ADP-glucose.</text>
</comment>
<dbReference type="UniPathway" id="UPA00164"/>
<evidence type="ECO:0000256" key="7">
    <source>
        <dbReference type="HAMAP-Rule" id="MF_00484"/>
    </source>
</evidence>
<keyword evidence="5 7" id="KW-0808">Transferase</keyword>
<dbReference type="Gene3D" id="3.40.50.2000">
    <property type="entry name" value="Glycogen Phosphorylase B"/>
    <property type="match status" value="2"/>
</dbReference>
<evidence type="ECO:0000256" key="6">
    <source>
        <dbReference type="ARBA" id="ARBA00023056"/>
    </source>
</evidence>
<dbReference type="RefSeq" id="WP_158738823.1">
    <property type="nucleotide sequence ID" value="NZ_WSLF01000001.1"/>
</dbReference>
<feature type="domain" description="Starch synthase catalytic" evidence="9">
    <location>
        <begin position="7"/>
        <end position="245"/>
    </location>
</feature>
<evidence type="ECO:0000259" key="8">
    <source>
        <dbReference type="Pfam" id="PF00534"/>
    </source>
</evidence>
<comment type="similarity">
    <text evidence="3 7">Belongs to the glycosyltransferase 1 family. Bacterial/plant glycogen synthase subfamily.</text>
</comment>
<reference evidence="10 11" key="1">
    <citation type="submission" date="2019-12" db="EMBL/GenBank/DDBJ databases">
        <title>Defluviitalea raffinosedens, isolated from a biogas fermenter, genome sequencing and characterization.</title>
        <authorList>
            <person name="Rettenmaier R."/>
            <person name="Schneider M."/>
            <person name="Neuhaus K."/>
            <person name="Liebl W."/>
            <person name="Zverlov V."/>
        </authorList>
    </citation>
    <scope>NUCLEOTIDE SEQUENCE [LARGE SCALE GENOMIC DNA]</scope>
    <source>
        <strain evidence="10 11">249c-K6</strain>
    </source>
</reference>
<dbReference type="Pfam" id="PF00534">
    <property type="entry name" value="Glycos_transf_1"/>
    <property type="match status" value="1"/>
</dbReference>
<keyword evidence="6 7" id="KW-0320">Glycogen biosynthesis</keyword>
<organism evidence="10 11">
    <name type="scientific">Defluviitalea raffinosedens</name>
    <dbReference type="NCBI Taxonomy" id="1450156"/>
    <lineage>
        <taxon>Bacteria</taxon>
        <taxon>Bacillati</taxon>
        <taxon>Bacillota</taxon>
        <taxon>Clostridia</taxon>
        <taxon>Lachnospirales</taxon>
        <taxon>Defluviitaleaceae</taxon>
        <taxon>Defluviitalea</taxon>
    </lineage>
</organism>
<dbReference type="GO" id="GO:0005978">
    <property type="term" value="P:glycogen biosynthetic process"/>
    <property type="evidence" value="ECO:0007669"/>
    <property type="project" value="UniProtKB-UniRule"/>
</dbReference>
<dbReference type="SUPFAM" id="SSF53756">
    <property type="entry name" value="UDP-Glycosyltransferase/glycogen phosphorylase"/>
    <property type="match status" value="1"/>
</dbReference>
<protein>
    <recommendedName>
        <fullName evidence="7">Glycogen synthase</fullName>
        <ecNumber evidence="7">2.4.1.21</ecNumber>
    </recommendedName>
    <alternativeName>
        <fullName evidence="7">Starch [bacterial glycogen] synthase</fullName>
    </alternativeName>
</protein>
<dbReference type="OrthoDB" id="9808590at2"/>
<dbReference type="InterPro" id="IPR011835">
    <property type="entry name" value="GS/SS"/>
</dbReference>
<comment type="caution">
    <text evidence="10">The sequence shown here is derived from an EMBL/GenBank/DDBJ whole genome shotgun (WGS) entry which is preliminary data.</text>
</comment>
<dbReference type="GO" id="GO:0004373">
    <property type="term" value="F:alpha-1,4-glucan glucosyltransferase (UDP-glucose donor) activity"/>
    <property type="evidence" value="ECO:0007669"/>
    <property type="project" value="InterPro"/>
</dbReference>
<comment type="catalytic activity">
    <reaction evidence="1 7">
        <text>[(1-&gt;4)-alpha-D-glucosyl](n) + ADP-alpha-D-glucose = [(1-&gt;4)-alpha-D-glucosyl](n+1) + ADP + H(+)</text>
        <dbReference type="Rhea" id="RHEA:18189"/>
        <dbReference type="Rhea" id="RHEA-COMP:9584"/>
        <dbReference type="Rhea" id="RHEA-COMP:9587"/>
        <dbReference type="ChEBI" id="CHEBI:15378"/>
        <dbReference type="ChEBI" id="CHEBI:15444"/>
        <dbReference type="ChEBI" id="CHEBI:57498"/>
        <dbReference type="ChEBI" id="CHEBI:456216"/>
        <dbReference type="EC" id="2.4.1.21"/>
    </reaction>
</comment>
<evidence type="ECO:0000256" key="5">
    <source>
        <dbReference type="ARBA" id="ARBA00022679"/>
    </source>
</evidence>
<feature type="domain" description="Glycosyl transferase family 1" evidence="8">
    <location>
        <begin position="299"/>
        <end position="432"/>
    </location>
</feature>
<dbReference type="GO" id="GO:0009011">
    <property type="term" value="F:alpha-1,4-glucan glucosyltransferase (ADP-glucose donor) activity"/>
    <property type="evidence" value="ECO:0007669"/>
    <property type="project" value="UniProtKB-UniRule"/>
</dbReference>
<dbReference type="CDD" id="cd03791">
    <property type="entry name" value="GT5_Glycogen_synthase_DULL1-like"/>
    <property type="match status" value="1"/>
</dbReference>
<gene>
    <name evidence="7 10" type="primary">glgA</name>
    <name evidence="10" type="ORF">GND95_00285</name>
</gene>
<dbReference type="PANTHER" id="PTHR45825:SF11">
    <property type="entry name" value="ALPHA AMYLASE DOMAIN-CONTAINING PROTEIN"/>
    <property type="match status" value="1"/>
</dbReference>